<feature type="transmembrane region" description="Helical" evidence="7">
    <location>
        <begin position="229"/>
        <end position="246"/>
    </location>
</feature>
<keyword evidence="3" id="KW-1003">Cell membrane</keyword>
<name>A0A7G9S2Q9_9MICO</name>
<feature type="transmembrane region" description="Helical" evidence="7">
    <location>
        <begin position="267"/>
        <end position="288"/>
    </location>
</feature>
<dbReference type="Gene3D" id="1.20.1720.10">
    <property type="entry name" value="Multidrug resistance protein D"/>
    <property type="match status" value="1"/>
</dbReference>
<dbReference type="PROSITE" id="PS00216">
    <property type="entry name" value="SUGAR_TRANSPORT_1"/>
    <property type="match status" value="1"/>
</dbReference>
<feature type="transmembrane region" description="Helical" evidence="7">
    <location>
        <begin position="167"/>
        <end position="190"/>
    </location>
</feature>
<reference evidence="9 10" key="1">
    <citation type="submission" date="2020-08" db="EMBL/GenBank/DDBJ databases">
        <title>Genome sequence of Leucobacter denitrificans KACC 14055T.</title>
        <authorList>
            <person name="Hyun D.-W."/>
            <person name="Bae J.-W."/>
        </authorList>
    </citation>
    <scope>NUCLEOTIDE SEQUENCE [LARGE SCALE GENOMIC DNA]</scope>
    <source>
        <strain evidence="9 10">KACC 14055</strain>
    </source>
</reference>
<evidence type="ECO:0000256" key="7">
    <source>
        <dbReference type="SAM" id="Phobius"/>
    </source>
</evidence>
<evidence type="ECO:0000256" key="5">
    <source>
        <dbReference type="ARBA" id="ARBA00022989"/>
    </source>
</evidence>
<protein>
    <submittedName>
        <fullName evidence="9">MFS transporter</fullName>
    </submittedName>
</protein>
<dbReference type="SUPFAM" id="SSF103473">
    <property type="entry name" value="MFS general substrate transporter"/>
    <property type="match status" value="1"/>
</dbReference>
<proteinExistence type="predicted"/>
<dbReference type="Proteomes" id="UP000515934">
    <property type="component" value="Chromosome"/>
</dbReference>
<dbReference type="PROSITE" id="PS50850">
    <property type="entry name" value="MFS"/>
    <property type="match status" value="1"/>
</dbReference>
<dbReference type="InterPro" id="IPR011701">
    <property type="entry name" value="MFS"/>
</dbReference>
<dbReference type="GO" id="GO:0022857">
    <property type="term" value="F:transmembrane transporter activity"/>
    <property type="evidence" value="ECO:0007669"/>
    <property type="project" value="InterPro"/>
</dbReference>
<dbReference type="PANTHER" id="PTHR42718:SF47">
    <property type="entry name" value="METHYL VIOLOGEN RESISTANCE PROTEIN SMVA"/>
    <property type="match status" value="1"/>
</dbReference>
<evidence type="ECO:0000256" key="3">
    <source>
        <dbReference type="ARBA" id="ARBA00022475"/>
    </source>
</evidence>
<feature type="transmembrane region" description="Helical" evidence="7">
    <location>
        <begin position="471"/>
        <end position="491"/>
    </location>
</feature>
<evidence type="ECO:0000259" key="8">
    <source>
        <dbReference type="PROSITE" id="PS50850"/>
    </source>
</evidence>
<dbReference type="InterPro" id="IPR020846">
    <property type="entry name" value="MFS_dom"/>
</dbReference>
<evidence type="ECO:0000256" key="2">
    <source>
        <dbReference type="ARBA" id="ARBA00022448"/>
    </source>
</evidence>
<dbReference type="InterPro" id="IPR005829">
    <property type="entry name" value="Sugar_transporter_CS"/>
</dbReference>
<sequence length="506" mass="52182">MSTKVGGSARQWLALAVLTLTVLILAVDGTVLALAVPALTADLAASATQILWIGDIYSFAIAGLLVTMGNVADRIGRKKLLLIGSLGFGLASVMAAFSTSPEMLIAARALLGFFGATLMPSTLAIVRNVFEVPAQRTRAIAIWSAGATAGAAIGPLVGGLLLEHFSWGSVFLINVPVVVLILATGIFLLPESYNPSRPRIDVLSSILSITTIVPVVYALKHLVGTGFDWTVPVTIIIGVASGWIFVRRQRRLTTPLIDLELFRIPAFAGAVGANGLSIFAFVGLLFFLSQYLQLVRGLSPLQAGLAELPSAVASAAVILIITASLRWFGLGRSIGIGLFIAALGLGFLAVAEGLPGLIWVIVALTVVGLGAGLAMTLSVDAVVSAAPKARAGAASSISETAYELGVAMGIAVLGSLHTALYRANLPSLEGVAEPAASAIHQSLATGSAVVGTSNPDLLTAAQHAFTAGMQVTSIIAAVLLALSAVIAWRVIPSERMLKRVPVDDVH</sequence>
<dbReference type="RefSeq" id="WP_187554605.1">
    <property type="nucleotide sequence ID" value="NZ_CP060716.1"/>
</dbReference>
<accession>A0A7G9S2Q9</accession>
<organism evidence="9 10">
    <name type="scientific">Leucobacter denitrificans</name>
    <dbReference type="NCBI Taxonomy" id="683042"/>
    <lineage>
        <taxon>Bacteria</taxon>
        <taxon>Bacillati</taxon>
        <taxon>Actinomycetota</taxon>
        <taxon>Actinomycetes</taxon>
        <taxon>Micrococcales</taxon>
        <taxon>Microbacteriaceae</taxon>
        <taxon>Leucobacter</taxon>
    </lineage>
</organism>
<feature type="transmembrane region" description="Helical" evidence="7">
    <location>
        <begin position="334"/>
        <end position="351"/>
    </location>
</feature>
<comment type="subcellular location">
    <subcellularLocation>
        <location evidence="1">Cell membrane</location>
        <topology evidence="1">Multi-pass membrane protein</topology>
    </subcellularLocation>
</comment>
<dbReference type="InterPro" id="IPR036259">
    <property type="entry name" value="MFS_trans_sf"/>
</dbReference>
<keyword evidence="10" id="KW-1185">Reference proteome</keyword>
<dbReference type="PANTHER" id="PTHR42718">
    <property type="entry name" value="MAJOR FACILITATOR SUPERFAMILY MULTIDRUG TRANSPORTER MFSC"/>
    <property type="match status" value="1"/>
</dbReference>
<keyword evidence="5 7" id="KW-1133">Transmembrane helix</keyword>
<evidence type="ECO:0000313" key="9">
    <source>
        <dbReference type="EMBL" id="QNN62134.1"/>
    </source>
</evidence>
<feature type="transmembrane region" description="Helical" evidence="7">
    <location>
        <begin position="138"/>
        <end position="161"/>
    </location>
</feature>
<dbReference type="CDD" id="cd17321">
    <property type="entry name" value="MFS_MMR_MDR_like"/>
    <property type="match status" value="1"/>
</dbReference>
<dbReference type="Pfam" id="PF07690">
    <property type="entry name" value="MFS_1"/>
    <property type="match status" value="1"/>
</dbReference>
<feature type="transmembrane region" description="Helical" evidence="7">
    <location>
        <begin position="105"/>
        <end position="126"/>
    </location>
</feature>
<evidence type="ECO:0000313" key="10">
    <source>
        <dbReference type="Proteomes" id="UP000515934"/>
    </source>
</evidence>
<feature type="transmembrane region" description="Helical" evidence="7">
    <location>
        <begin position="49"/>
        <end position="68"/>
    </location>
</feature>
<feature type="transmembrane region" description="Helical" evidence="7">
    <location>
        <begin position="400"/>
        <end position="420"/>
    </location>
</feature>
<keyword evidence="2" id="KW-0813">Transport</keyword>
<evidence type="ECO:0000256" key="1">
    <source>
        <dbReference type="ARBA" id="ARBA00004651"/>
    </source>
</evidence>
<feature type="transmembrane region" description="Helical" evidence="7">
    <location>
        <begin position="308"/>
        <end position="327"/>
    </location>
</feature>
<dbReference type="GO" id="GO:0005886">
    <property type="term" value="C:plasma membrane"/>
    <property type="evidence" value="ECO:0007669"/>
    <property type="project" value="UniProtKB-SubCell"/>
</dbReference>
<feature type="transmembrane region" description="Helical" evidence="7">
    <location>
        <begin position="202"/>
        <end position="223"/>
    </location>
</feature>
<feature type="transmembrane region" description="Helical" evidence="7">
    <location>
        <begin position="357"/>
        <end position="379"/>
    </location>
</feature>
<dbReference type="EMBL" id="CP060716">
    <property type="protein sequence ID" value="QNN62134.1"/>
    <property type="molecule type" value="Genomic_DNA"/>
</dbReference>
<evidence type="ECO:0000256" key="6">
    <source>
        <dbReference type="ARBA" id="ARBA00023136"/>
    </source>
</evidence>
<keyword evidence="4 7" id="KW-0812">Transmembrane</keyword>
<feature type="transmembrane region" description="Helical" evidence="7">
    <location>
        <begin position="80"/>
        <end position="99"/>
    </location>
</feature>
<dbReference type="KEGG" id="ldn:H9L06_07485"/>
<dbReference type="AlphaFoldDB" id="A0A7G9S2Q9"/>
<feature type="domain" description="Major facilitator superfamily (MFS) profile" evidence="8">
    <location>
        <begin position="14"/>
        <end position="495"/>
    </location>
</feature>
<gene>
    <name evidence="9" type="ORF">H9L06_07485</name>
</gene>
<keyword evidence="6 7" id="KW-0472">Membrane</keyword>
<evidence type="ECO:0000256" key="4">
    <source>
        <dbReference type="ARBA" id="ARBA00022692"/>
    </source>
</evidence>
<dbReference type="Gene3D" id="1.20.1250.20">
    <property type="entry name" value="MFS general substrate transporter like domains"/>
    <property type="match status" value="1"/>
</dbReference>